<evidence type="ECO:0000313" key="2">
    <source>
        <dbReference type="EnsemblMetazoa" id="Aqu2.1.25576_001"/>
    </source>
</evidence>
<dbReference type="Proteomes" id="UP000007879">
    <property type="component" value="Unassembled WGS sequence"/>
</dbReference>
<feature type="domain" description="Calponin-homology (CH)" evidence="1">
    <location>
        <begin position="7"/>
        <end position="112"/>
    </location>
</feature>
<gene>
    <name evidence="2" type="primary">100638138</name>
</gene>
<dbReference type="PANTHER" id="PTHR12509:SF9">
    <property type="entry name" value="SPERM FLAGELLAR PROTEIN 1 ISOFORM X1"/>
    <property type="match status" value="1"/>
</dbReference>
<dbReference type="InterPro" id="IPR001715">
    <property type="entry name" value="CH_dom"/>
</dbReference>
<proteinExistence type="predicted"/>
<dbReference type="InterPro" id="IPR036872">
    <property type="entry name" value="CH_dom_sf"/>
</dbReference>
<organism evidence="2">
    <name type="scientific">Amphimedon queenslandica</name>
    <name type="common">Sponge</name>
    <dbReference type="NCBI Taxonomy" id="400682"/>
    <lineage>
        <taxon>Eukaryota</taxon>
        <taxon>Metazoa</taxon>
        <taxon>Porifera</taxon>
        <taxon>Demospongiae</taxon>
        <taxon>Heteroscleromorpha</taxon>
        <taxon>Haplosclerida</taxon>
        <taxon>Niphatidae</taxon>
        <taxon>Amphimedon</taxon>
    </lineage>
</organism>
<dbReference type="GO" id="GO:0005930">
    <property type="term" value="C:axoneme"/>
    <property type="evidence" value="ECO:0007669"/>
    <property type="project" value="TreeGrafter"/>
</dbReference>
<dbReference type="EnsemblMetazoa" id="XM_019999463.1">
    <property type="protein sequence ID" value="XP_019855022.1"/>
    <property type="gene ID" value="LOC100638138"/>
</dbReference>
<dbReference type="SUPFAM" id="SSF47576">
    <property type="entry name" value="Calponin-homology domain, CH-domain"/>
    <property type="match status" value="1"/>
</dbReference>
<dbReference type="GO" id="GO:0051493">
    <property type="term" value="P:regulation of cytoskeleton organization"/>
    <property type="evidence" value="ECO:0007669"/>
    <property type="project" value="TreeGrafter"/>
</dbReference>
<dbReference type="GO" id="GO:0008017">
    <property type="term" value="F:microtubule binding"/>
    <property type="evidence" value="ECO:0007669"/>
    <property type="project" value="TreeGrafter"/>
</dbReference>
<reference evidence="3" key="1">
    <citation type="journal article" date="2010" name="Nature">
        <title>The Amphimedon queenslandica genome and the evolution of animal complexity.</title>
        <authorList>
            <person name="Srivastava M."/>
            <person name="Simakov O."/>
            <person name="Chapman J."/>
            <person name="Fahey B."/>
            <person name="Gauthier M.E."/>
            <person name="Mitros T."/>
            <person name="Richards G.S."/>
            <person name="Conaco C."/>
            <person name="Dacre M."/>
            <person name="Hellsten U."/>
            <person name="Larroux C."/>
            <person name="Putnam N.H."/>
            <person name="Stanke M."/>
            <person name="Adamska M."/>
            <person name="Darling A."/>
            <person name="Degnan S.M."/>
            <person name="Oakley T.H."/>
            <person name="Plachetzki D.C."/>
            <person name="Zhai Y."/>
            <person name="Adamski M."/>
            <person name="Calcino A."/>
            <person name="Cummins S.F."/>
            <person name="Goodstein D.M."/>
            <person name="Harris C."/>
            <person name="Jackson D.J."/>
            <person name="Leys S.P."/>
            <person name="Shu S."/>
            <person name="Woodcroft B.J."/>
            <person name="Vervoort M."/>
            <person name="Kosik K.S."/>
            <person name="Manning G."/>
            <person name="Degnan B.M."/>
            <person name="Rokhsar D.S."/>
        </authorList>
    </citation>
    <scope>NUCLEOTIDE SEQUENCE [LARGE SCALE GENOMIC DNA]</scope>
</reference>
<dbReference type="PANTHER" id="PTHR12509">
    <property type="entry name" value="SPERMATOGENESIS-ASSOCIATED 4-RELATED"/>
    <property type="match status" value="1"/>
</dbReference>
<dbReference type="eggNOG" id="ENOG502S497">
    <property type="taxonomic scope" value="Eukaryota"/>
</dbReference>
<reference evidence="2" key="2">
    <citation type="submission" date="2017-05" db="UniProtKB">
        <authorList>
            <consortium name="EnsemblMetazoa"/>
        </authorList>
    </citation>
    <scope>IDENTIFICATION</scope>
</reference>
<dbReference type="Gene3D" id="1.10.418.10">
    <property type="entry name" value="Calponin-like domain"/>
    <property type="match status" value="1"/>
</dbReference>
<dbReference type="OMA" id="KSIVICK"/>
<dbReference type="InterPro" id="IPR052111">
    <property type="entry name" value="Spermatogenesis_Ciliary_MAP"/>
</dbReference>
<keyword evidence="3" id="KW-1185">Reference proteome</keyword>
<protein>
    <recommendedName>
        <fullName evidence="1">Calponin-homology (CH) domain-containing protein</fullName>
    </recommendedName>
</protein>
<dbReference type="EnsemblMetazoa" id="Aqu2.1.25576_001">
    <property type="protein sequence ID" value="Aqu2.1.25576_001"/>
    <property type="gene ID" value="Aqu2.1.25576"/>
</dbReference>
<name>A0A1X7UDK4_AMPQE</name>
<sequence length="301" mass="33834">MGDPVTQEDKQQLYAWIDEVPLSRQKKNISRDFSDGVMAAELAQHFFPNMVELHNYPPANSTTQKLTNWRTLNRKVFMKLGFDVPDPVLQEVVASKPGVIEYILNHFKKKIEQVKAKEAASQISVFPRNYEDVLSSGIQQALSHQHSITSPTHSTITTHLPPIVNSHGKPSQIPRPIQSGDQRKSHLPPVNNQVAMASYPQGAARGGGGGGQQIHRMSEHSKLPAIKDTSKKKYYSGSRESRINVDSHAALNSGLAIAEKDQIIMELQETIQLLTMKVNRLEHLIRVKDIKIQEMEKIMRK</sequence>
<accession>A0A1X7UDK4</accession>
<dbReference type="KEGG" id="aqu:100638138"/>
<evidence type="ECO:0000313" key="3">
    <source>
        <dbReference type="Proteomes" id="UP000007879"/>
    </source>
</evidence>
<dbReference type="InParanoid" id="A0A1X7UDK4"/>
<dbReference type="STRING" id="400682.A0A1X7UDK4"/>
<dbReference type="InterPro" id="IPR010441">
    <property type="entry name" value="CH_2"/>
</dbReference>
<dbReference type="OrthoDB" id="193300at2759"/>
<evidence type="ECO:0000259" key="1">
    <source>
        <dbReference type="PROSITE" id="PS50021"/>
    </source>
</evidence>
<dbReference type="AlphaFoldDB" id="A0A1X7UDK4"/>
<dbReference type="PROSITE" id="PS50021">
    <property type="entry name" value="CH"/>
    <property type="match status" value="1"/>
</dbReference>
<dbReference type="FunFam" id="1.10.418.10:FF:000059">
    <property type="entry name" value="RIKEN cDNA 6430531B16 gene"/>
    <property type="match status" value="1"/>
</dbReference>
<dbReference type="Pfam" id="PF06294">
    <property type="entry name" value="CH_2"/>
    <property type="match status" value="1"/>
</dbReference>